<dbReference type="RefSeq" id="XP_033602701.1">
    <property type="nucleotide sequence ID" value="XM_033746654.1"/>
</dbReference>
<dbReference type="EMBL" id="ML996568">
    <property type="protein sequence ID" value="KAF2760250.1"/>
    <property type="molecule type" value="Genomic_DNA"/>
</dbReference>
<keyword evidence="2" id="KW-1185">Reference proteome</keyword>
<reference evidence="1" key="1">
    <citation type="journal article" date="2020" name="Stud. Mycol.">
        <title>101 Dothideomycetes genomes: a test case for predicting lifestyles and emergence of pathogens.</title>
        <authorList>
            <person name="Haridas S."/>
            <person name="Albert R."/>
            <person name="Binder M."/>
            <person name="Bloem J."/>
            <person name="Labutti K."/>
            <person name="Salamov A."/>
            <person name="Andreopoulos B."/>
            <person name="Baker S."/>
            <person name="Barry K."/>
            <person name="Bills G."/>
            <person name="Bluhm B."/>
            <person name="Cannon C."/>
            <person name="Castanera R."/>
            <person name="Culley D."/>
            <person name="Daum C."/>
            <person name="Ezra D."/>
            <person name="Gonzalez J."/>
            <person name="Henrissat B."/>
            <person name="Kuo A."/>
            <person name="Liang C."/>
            <person name="Lipzen A."/>
            <person name="Lutzoni F."/>
            <person name="Magnuson J."/>
            <person name="Mondo S."/>
            <person name="Nolan M."/>
            <person name="Ohm R."/>
            <person name="Pangilinan J."/>
            <person name="Park H.-J."/>
            <person name="Ramirez L."/>
            <person name="Alfaro M."/>
            <person name="Sun H."/>
            <person name="Tritt A."/>
            <person name="Yoshinaga Y."/>
            <person name="Zwiers L.-H."/>
            <person name="Turgeon B."/>
            <person name="Goodwin S."/>
            <person name="Spatafora J."/>
            <person name="Crous P."/>
            <person name="Grigoriev I."/>
        </authorList>
    </citation>
    <scope>NUCLEOTIDE SEQUENCE</scope>
    <source>
        <strain evidence="1">CBS 121739</strain>
    </source>
</reference>
<dbReference type="Proteomes" id="UP000799437">
    <property type="component" value="Unassembled WGS sequence"/>
</dbReference>
<proteinExistence type="predicted"/>
<evidence type="ECO:0000313" key="1">
    <source>
        <dbReference type="EMBL" id="KAF2760250.1"/>
    </source>
</evidence>
<name>A0A6A6WE34_9PEZI</name>
<gene>
    <name evidence="1" type="ORF">EJ05DRAFT_498217</name>
</gene>
<sequence length="291" mass="33811">MAPNAMHYLYQAGPSTRDRKRYITFVLHDNDGKEMKSYIDIPIKSLEDLNEKVFWLNRLVKHDFPHALHVDGHLVFKGESLGKRGWVSQLFIPDLNPELPIKCILDKIPTCLELSVRFPHYQKFRLFILTDVQRARERSSGTCSQDVLPSICFRLVKSRSHAHYWRTQLEQLKEKVIDIEGGTAPELDFTRAVLSIVPRTEQAYWSFRLGNADPHDDTGISSFSFNRTLLRNDGVYEKFDETDQVVFVLEQQAMRNGQIMYADYYTGNTNGLTNRDYRPSADIYESQPDAW</sequence>
<dbReference type="AlphaFoldDB" id="A0A6A6WE34"/>
<evidence type="ECO:0000313" key="2">
    <source>
        <dbReference type="Proteomes" id="UP000799437"/>
    </source>
</evidence>
<dbReference type="GeneID" id="54487708"/>
<organism evidence="1 2">
    <name type="scientific">Pseudovirgaria hyperparasitica</name>
    <dbReference type="NCBI Taxonomy" id="470096"/>
    <lineage>
        <taxon>Eukaryota</taxon>
        <taxon>Fungi</taxon>
        <taxon>Dikarya</taxon>
        <taxon>Ascomycota</taxon>
        <taxon>Pezizomycotina</taxon>
        <taxon>Dothideomycetes</taxon>
        <taxon>Dothideomycetes incertae sedis</taxon>
        <taxon>Acrospermales</taxon>
        <taxon>Acrospermaceae</taxon>
        <taxon>Pseudovirgaria</taxon>
    </lineage>
</organism>
<accession>A0A6A6WE34</accession>
<protein>
    <submittedName>
        <fullName evidence="1">Uncharacterized protein</fullName>
    </submittedName>
</protein>